<dbReference type="EMBL" id="JADFTS010000007">
    <property type="protein sequence ID" value="KAF9598770.1"/>
    <property type="molecule type" value="Genomic_DNA"/>
</dbReference>
<keyword evidence="2" id="KW-0547">Nucleotide-binding</keyword>
<comment type="caution">
    <text evidence="5">The sequence shown here is derived from an EMBL/GenBank/DDBJ whole genome shotgun (WGS) entry which is preliminary data.</text>
</comment>
<reference evidence="5 6" key="1">
    <citation type="submission" date="2020-10" db="EMBL/GenBank/DDBJ databases">
        <title>The Coptis chinensis genome and diversification of protoberbering-type alkaloids.</title>
        <authorList>
            <person name="Wang B."/>
            <person name="Shu S."/>
            <person name="Song C."/>
            <person name="Liu Y."/>
        </authorList>
    </citation>
    <scope>NUCLEOTIDE SEQUENCE [LARGE SCALE GENOMIC DNA]</scope>
    <source>
        <strain evidence="5">HL-2020</strain>
        <tissue evidence="5">Leaf</tissue>
    </source>
</reference>
<evidence type="ECO:0000313" key="5">
    <source>
        <dbReference type="EMBL" id="KAF9598770.1"/>
    </source>
</evidence>
<keyword evidence="3" id="KW-0342">GTP-binding</keyword>
<evidence type="ECO:0000256" key="2">
    <source>
        <dbReference type="ARBA" id="ARBA00022741"/>
    </source>
</evidence>
<sequence length="269" mass="30229">MGGSTIDDDWELTAPSSDVRTLVLVGRTGNGKSATGNSILGRKSFKSRASSSGVTKIVNCIRLAKDGIHAVLAVFSVRTRFSLEEEVAIQTLKNFFGEKIVDYMIVVFTSGDELEDNDETLEDYLGRECPKPLQEILKLCKNRVVLFDNKARDESKKDEQLKELLSLVNKVIAENGGKPYTDELFDKLKNGAVKAAHQREAVESLAGYSKQEISELKEHMYESYKDQLKHITDMVELKLKETTQRLEQQLAEEEATRLKAEKFALAKHK</sequence>
<dbReference type="SUPFAM" id="SSF52540">
    <property type="entry name" value="P-loop containing nucleoside triphosphate hydrolases"/>
    <property type="match status" value="1"/>
</dbReference>
<dbReference type="PANTHER" id="PTHR10903">
    <property type="entry name" value="GTPASE, IMAP FAMILY MEMBER-RELATED"/>
    <property type="match status" value="1"/>
</dbReference>
<dbReference type="Proteomes" id="UP000631114">
    <property type="component" value="Unassembled WGS sequence"/>
</dbReference>
<organism evidence="5 6">
    <name type="scientific">Coptis chinensis</name>
    <dbReference type="NCBI Taxonomy" id="261450"/>
    <lineage>
        <taxon>Eukaryota</taxon>
        <taxon>Viridiplantae</taxon>
        <taxon>Streptophyta</taxon>
        <taxon>Embryophyta</taxon>
        <taxon>Tracheophyta</taxon>
        <taxon>Spermatophyta</taxon>
        <taxon>Magnoliopsida</taxon>
        <taxon>Ranunculales</taxon>
        <taxon>Ranunculaceae</taxon>
        <taxon>Coptidoideae</taxon>
        <taxon>Coptis</taxon>
    </lineage>
</organism>
<dbReference type="PROSITE" id="PS51720">
    <property type="entry name" value="G_AIG1"/>
    <property type="match status" value="1"/>
</dbReference>
<proteinExistence type="inferred from homology"/>
<comment type="similarity">
    <text evidence="1">Belongs to the TRAFAC class TrmE-Era-EngA-EngB-Septin-like GTPase superfamily. AIG1/Toc34/Toc159-like paraseptin GTPase family. IAN subfamily.</text>
</comment>
<dbReference type="OrthoDB" id="8954335at2759"/>
<evidence type="ECO:0000256" key="1">
    <source>
        <dbReference type="ARBA" id="ARBA00008535"/>
    </source>
</evidence>
<feature type="domain" description="AIG1-type G" evidence="4">
    <location>
        <begin position="1"/>
        <end position="189"/>
    </location>
</feature>
<name>A0A835HGJ5_9MAGN</name>
<dbReference type="InterPro" id="IPR045058">
    <property type="entry name" value="GIMA/IAN/Toc"/>
</dbReference>
<evidence type="ECO:0000259" key="4">
    <source>
        <dbReference type="PROSITE" id="PS51720"/>
    </source>
</evidence>
<dbReference type="FunFam" id="3.40.50.300:FF:000840">
    <property type="entry name" value="Immune-associated nucleotide-binding protein 9"/>
    <property type="match status" value="1"/>
</dbReference>
<protein>
    <recommendedName>
        <fullName evidence="4">AIG1-type G domain-containing protein</fullName>
    </recommendedName>
</protein>
<gene>
    <name evidence="5" type="ORF">IFM89_031438</name>
</gene>
<dbReference type="AlphaFoldDB" id="A0A835HGJ5"/>
<dbReference type="GO" id="GO:0005525">
    <property type="term" value="F:GTP binding"/>
    <property type="evidence" value="ECO:0007669"/>
    <property type="project" value="UniProtKB-KW"/>
</dbReference>
<dbReference type="InterPro" id="IPR027417">
    <property type="entry name" value="P-loop_NTPase"/>
</dbReference>
<evidence type="ECO:0000256" key="3">
    <source>
        <dbReference type="ARBA" id="ARBA00023134"/>
    </source>
</evidence>
<dbReference type="Pfam" id="PF04548">
    <property type="entry name" value="AIG1"/>
    <property type="match status" value="1"/>
</dbReference>
<dbReference type="PANTHER" id="PTHR10903:SF184">
    <property type="entry name" value="GTP-BINDING PROTEIN A"/>
    <property type="match status" value="1"/>
</dbReference>
<evidence type="ECO:0000313" key="6">
    <source>
        <dbReference type="Proteomes" id="UP000631114"/>
    </source>
</evidence>
<accession>A0A835HGJ5</accession>
<keyword evidence="6" id="KW-1185">Reference proteome</keyword>
<dbReference type="InterPro" id="IPR006703">
    <property type="entry name" value="G_AIG1"/>
</dbReference>
<dbReference type="Gene3D" id="3.40.50.300">
    <property type="entry name" value="P-loop containing nucleotide triphosphate hydrolases"/>
    <property type="match status" value="2"/>
</dbReference>